<proteinExistence type="predicted"/>
<reference evidence="2" key="1">
    <citation type="submission" date="2022-08" db="EMBL/GenBank/DDBJ databases">
        <title>Microvirga terrae sp. nov., isolated from soil.</title>
        <authorList>
            <person name="Kim K.H."/>
            <person name="Seo Y.L."/>
            <person name="Kim J.M."/>
            <person name="Lee J.K."/>
            <person name="Han D.M."/>
            <person name="Jeon C.O."/>
        </authorList>
    </citation>
    <scope>NUCLEOTIDE SEQUENCE</scope>
    <source>
        <strain evidence="2">R24</strain>
    </source>
</reference>
<evidence type="ECO:0000256" key="1">
    <source>
        <dbReference type="SAM" id="SignalP"/>
    </source>
</evidence>
<gene>
    <name evidence="2" type="ORF">HPT29_014775</name>
</gene>
<keyword evidence="3" id="KW-1185">Reference proteome</keyword>
<name>A0ABY5RLX5_9HYPH</name>
<dbReference type="RefSeq" id="WP_173946840.1">
    <property type="nucleotide sequence ID" value="NZ_CP102845.1"/>
</dbReference>
<dbReference type="EMBL" id="CP102845">
    <property type="protein sequence ID" value="UVF17792.1"/>
    <property type="molecule type" value="Genomic_DNA"/>
</dbReference>
<evidence type="ECO:0000313" key="2">
    <source>
        <dbReference type="EMBL" id="UVF17792.1"/>
    </source>
</evidence>
<feature type="signal peptide" evidence="1">
    <location>
        <begin position="1"/>
        <end position="25"/>
    </location>
</feature>
<feature type="chain" id="PRO_5045818405" evidence="1">
    <location>
        <begin position="26"/>
        <end position="138"/>
    </location>
</feature>
<protein>
    <submittedName>
        <fullName evidence="2">Uncharacterized protein</fullName>
    </submittedName>
</protein>
<organism evidence="2 3">
    <name type="scientific">Microvirga terrae</name>
    <dbReference type="NCBI Taxonomy" id="2740529"/>
    <lineage>
        <taxon>Bacteria</taxon>
        <taxon>Pseudomonadati</taxon>
        <taxon>Pseudomonadota</taxon>
        <taxon>Alphaproteobacteria</taxon>
        <taxon>Hyphomicrobiales</taxon>
        <taxon>Methylobacteriaceae</taxon>
        <taxon>Microvirga</taxon>
    </lineage>
</organism>
<sequence length="138" mass="15082">MIPRLALLLLALLLALVAPASHVHAQSLSPGRHPFWALDPVVEVTEPYEWRSFGRMRAVMAGLARAGRACRAEAYERGAVVACGSGEERLLIDLAAAPTRHPEALTVESIRPRGPNSEPLPAAQHIPFLRDLLGRRDR</sequence>
<dbReference type="Proteomes" id="UP001017257">
    <property type="component" value="Chromosome"/>
</dbReference>
<keyword evidence="1" id="KW-0732">Signal</keyword>
<accession>A0ABY5RLX5</accession>
<evidence type="ECO:0000313" key="3">
    <source>
        <dbReference type="Proteomes" id="UP001017257"/>
    </source>
</evidence>